<sequence length="379" mass="42208">MYMVDPADIIDLTGVSGDDSDGMESLEGVKDAKLSEHIKNNSVNIGESKQKSKQTKRRRLQRISDFFRERAINLGHRDDSTRLRVEQLEYTRGDKTIISKSSNGGSNSNSNAAALCTQTQDIASCVVLCNKGTMLFNAAIRDRGWACGYRNCQMLLSSIIASADTSHRTTVNGAASRLPTDRVPSIRALQEMLELAWRDGYDRDGAEQLKHRVTGTRKWIGTTEIYCILAHLGVQAHIVDFHCPTAPDGTHPALFNWVVEYFTDASDENSDPTLIRDVPGNKTTRFVAKHPLYLQHHGHSRTIVGVELAANATNLLVFDPDISIRAHSNSALRLSHFRYRLRDTRGKAQFQILHVDRELALLEGEGAEISKDISSKRVP</sequence>
<evidence type="ECO:0000313" key="4">
    <source>
        <dbReference type="Proteomes" id="UP001151518"/>
    </source>
</evidence>
<organism evidence="3 4">
    <name type="scientific">Coemansia spiralis</name>
    <dbReference type="NCBI Taxonomy" id="417178"/>
    <lineage>
        <taxon>Eukaryota</taxon>
        <taxon>Fungi</taxon>
        <taxon>Fungi incertae sedis</taxon>
        <taxon>Zoopagomycota</taxon>
        <taxon>Kickxellomycotina</taxon>
        <taxon>Kickxellomycetes</taxon>
        <taxon>Kickxellales</taxon>
        <taxon>Kickxellaceae</taxon>
        <taxon>Coemansia</taxon>
    </lineage>
</organism>
<dbReference type="AlphaFoldDB" id="A0A9W8KX16"/>
<keyword evidence="1" id="KW-0378">Hydrolase</keyword>
<evidence type="ECO:0000313" key="3">
    <source>
        <dbReference type="EMBL" id="KAJ2677789.1"/>
    </source>
</evidence>
<dbReference type="PANTHER" id="PTHR48153:SF4">
    <property type="entry name" value="UBIQUITIN CARBOXYL-TERMINAL HYDROLASE MUG105"/>
    <property type="match status" value="1"/>
</dbReference>
<proteinExistence type="predicted"/>
<dbReference type="OrthoDB" id="288987at2759"/>
<dbReference type="EMBL" id="JANBTW010000028">
    <property type="protein sequence ID" value="KAJ2677789.1"/>
    <property type="molecule type" value="Genomic_DNA"/>
</dbReference>
<name>A0A9W8KX16_9FUNG</name>
<accession>A0A9W8KX16</accession>
<evidence type="ECO:0000256" key="1">
    <source>
        <dbReference type="ARBA" id="ARBA00022801"/>
    </source>
</evidence>
<evidence type="ECO:0000259" key="2">
    <source>
        <dbReference type="Pfam" id="PF07910"/>
    </source>
</evidence>
<dbReference type="Gene3D" id="3.90.70.130">
    <property type="match status" value="1"/>
</dbReference>
<dbReference type="Proteomes" id="UP001151518">
    <property type="component" value="Unassembled WGS sequence"/>
</dbReference>
<dbReference type="InterPro" id="IPR012462">
    <property type="entry name" value="UFSP1/2_DUB_cat"/>
</dbReference>
<dbReference type="Pfam" id="PF07910">
    <property type="entry name" value="Peptidase_C78"/>
    <property type="match status" value="1"/>
</dbReference>
<comment type="caution">
    <text evidence="3">The sequence shown here is derived from an EMBL/GenBank/DDBJ whole genome shotgun (WGS) entry which is preliminary data.</text>
</comment>
<gene>
    <name evidence="3" type="ORF">GGI25_002887</name>
</gene>
<protein>
    <recommendedName>
        <fullName evidence="2">UFSP1/2/DUB catalytic domain-containing protein</fullName>
    </recommendedName>
</protein>
<dbReference type="PANTHER" id="PTHR48153">
    <property type="entry name" value="UFM1-SPECIFIC PROTEASE 2"/>
    <property type="match status" value="1"/>
</dbReference>
<feature type="domain" description="UFSP1/2/DUB catalytic" evidence="2">
    <location>
        <begin position="127"/>
        <end position="333"/>
    </location>
</feature>
<dbReference type="GO" id="GO:0019783">
    <property type="term" value="F:ubiquitin-like protein peptidase activity"/>
    <property type="evidence" value="ECO:0007669"/>
    <property type="project" value="UniProtKB-ARBA"/>
</dbReference>
<reference evidence="3" key="1">
    <citation type="submission" date="2022-07" db="EMBL/GenBank/DDBJ databases">
        <title>Phylogenomic reconstructions and comparative analyses of Kickxellomycotina fungi.</title>
        <authorList>
            <person name="Reynolds N.K."/>
            <person name="Stajich J.E."/>
            <person name="Barry K."/>
            <person name="Grigoriev I.V."/>
            <person name="Crous P."/>
            <person name="Smith M.E."/>
        </authorList>
    </citation>
    <scope>NUCLEOTIDE SEQUENCE</scope>
    <source>
        <strain evidence="3">NRRL 3115</strain>
    </source>
</reference>